<gene>
    <name evidence="1" type="ORF">SAMN04488028_101508</name>
</gene>
<protein>
    <recommendedName>
        <fullName evidence="3">DUF4302 domain-containing protein</fullName>
    </recommendedName>
</protein>
<sequence length="469" mass="52272">MMRKSLRYLSMLGWLVILGCTGDDGAKLDSADTRREEAISDLKEKLMAPEHGWVLHYQPVPDAGAYYILLDFDEDEVRIQSDVSADGGALLDQTIPYRVDVQLAVQLTFETYAVFHYLFEQDQSTFGAEFEFFYLDEQDGNLLLYSKSDAVGETTVITLEPAAANAADALSREASGNMEAYELYNQPFGTQTLQQLYLTGEDVSLYWEIDLVKRIISVDGAALGVESRTITSASWVAIDQTVAYTFANEGLVLSEPITFTLGGKNYNIDQIKLENYSESGDLYCVSDMRAAPVYSASIPDVGAVELRHTLFNSGGLTFEPEPDSPYSINVFYAGDSTGFSLTGEDLTIGQLYPEANWILFDYGLDSAEIDYAFGIIFEDENGVEQTHYRGYETATVAGNYIHVILNEEFHYSNPTEVDATDEQNLRTLTNELFGGGEVYISLWPIQEGLVIYRLFNPCNGYEFALVKPQ</sequence>
<evidence type="ECO:0000313" key="1">
    <source>
        <dbReference type="EMBL" id="SHJ56082.1"/>
    </source>
</evidence>
<accession>A0A1M6KAZ0</accession>
<dbReference type="RefSeq" id="WP_073119132.1">
    <property type="nucleotide sequence ID" value="NZ_FRAA01000001.1"/>
</dbReference>
<proteinExistence type="predicted"/>
<dbReference type="EMBL" id="FRAA01000001">
    <property type="protein sequence ID" value="SHJ56082.1"/>
    <property type="molecule type" value="Genomic_DNA"/>
</dbReference>
<dbReference type="AlphaFoldDB" id="A0A1M6KAZ0"/>
<name>A0A1M6KAZ0_REIAG</name>
<dbReference type="STRING" id="156994.SAMN04488028_101508"/>
<dbReference type="InterPro" id="IPR025396">
    <property type="entry name" value="DUF4302"/>
</dbReference>
<keyword evidence="2" id="KW-1185">Reference proteome</keyword>
<reference evidence="2" key="1">
    <citation type="submission" date="2016-11" db="EMBL/GenBank/DDBJ databases">
        <authorList>
            <person name="Varghese N."/>
            <person name="Submissions S."/>
        </authorList>
    </citation>
    <scope>NUCLEOTIDE SEQUENCE [LARGE SCALE GENOMIC DNA]</scope>
    <source>
        <strain evidence="2">DSM 26134</strain>
    </source>
</reference>
<dbReference type="Proteomes" id="UP000184474">
    <property type="component" value="Unassembled WGS sequence"/>
</dbReference>
<evidence type="ECO:0008006" key="3">
    <source>
        <dbReference type="Google" id="ProtNLM"/>
    </source>
</evidence>
<evidence type="ECO:0000313" key="2">
    <source>
        <dbReference type="Proteomes" id="UP000184474"/>
    </source>
</evidence>
<organism evidence="1 2">
    <name type="scientific">Reichenbachiella agariperforans</name>
    <dbReference type="NCBI Taxonomy" id="156994"/>
    <lineage>
        <taxon>Bacteria</taxon>
        <taxon>Pseudomonadati</taxon>
        <taxon>Bacteroidota</taxon>
        <taxon>Cytophagia</taxon>
        <taxon>Cytophagales</taxon>
        <taxon>Reichenbachiellaceae</taxon>
        <taxon>Reichenbachiella</taxon>
    </lineage>
</organism>
<dbReference type="Pfam" id="PF14135">
    <property type="entry name" value="DUF4302"/>
    <property type="match status" value="1"/>
</dbReference>
<dbReference type="PROSITE" id="PS51257">
    <property type="entry name" value="PROKAR_LIPOPROTEIN"/>
    <property type="match status" value="1"/>
</dbReference>